<name>A0ABQ9GMR2_9NEOP</name>
<comment type="caution">
    <text evidence="1">The sequence shown here is derived from an EMBL/GenBank/DDBJ whole genome shotgun (WGS) entry which is preliminary data.</text>
</comment>
<dbReference type="Proteomes" id="UP001159363">
    <property type="component" value="Chromosome 10"/>
</dbReference>
<gene>
    <name evidence="1" type="ORF">PR048_026950</name>
</gene>
<reference evidence="1 2" key="1">
    <citation type="submission" date="2023-02" db="EMBL/GenBank/DDBJ databases">
        <title>LHISI_Scaffold_Assembly.</title>
        <authorList>
            <person name="Stuart O.P."/>
            <person name="Cleave R."/>
            <person name="Magrath M.J.L."/>
            <person name="Mikheyev A.S."/>
        </authorList>
    </citation>
    <scope>NUCLEOTIDE SEQUENCE [LARGE SCALE GENOMIC DNA]</scope>
    <source>
        <strain evidence="1">Daus_M_001</strain>
        <tissue evidence="1">Leg muscle</tissue>
    </source>
</reference>
<keyword evidence="2" id="KW-1185">Reference proteome</keyword>
<evidence type="ECO:0000313" key="2">
    <source>
        <dbReference type="Proteomes" id="UP001159363"/>
    </source>
</evidence>
<accession>A0ABQ9GMR2</accession>
<evidence type="ECO:0000313" key="1">
    <source>
        <dbReference type="EMBL" id="KAJ8873316.1"/>
    </source>
</evidence>
<dbReference type="EMBL" id="JARBHB010000011">
    <property type="protein sequence ID" value="KAJ8873316.1"/>
    <property type="molecule type" value="Genomic_DNA"/>
</dbReference>
<protein>
    <submittedName>
        <fullName evidence="1">Uncharacterized protein</fullName>
    </submittedName>
</protein>
<sequence>MKYGVESSQDPLCISDMPYQPQLTIDELGDPAHDFVLYCHGDRTVTMELLRADEGEVRKVRNSTVMKRVGGGGEMGDPRENSQTSGIIRRDSHFRIFGVNRLGIEPGSHRWEASGLTARPPWPPLYWGYGGKEVRLLISHQGELVSIPSWIAQYYRKWESCQDDATGRRIFSGISHFPLPFHSGTAPYSPRFTLIGSQDLDVMNRLNVFTHSLTPRCFQSSRRSEFLSAHKHDEVQPFVKRSLTTRQKCMRTFSTPAECESRNGSPSTILRFRCRSIDGLSCDDLAVSAFASRQGEPGSIIGGVAPGFSQLVIVTGDAAGRKIFLGISRFPPPLHSCAAAPYLPRFALIDS</sequence>
<organism evidence="1 2">
    <name type="scientific">Dryococelus australis</name>
    <dbReference type="NCBI Taxonomy" id="614101"/>
    <lineage>
        <taxon>Eukaryota</taxon>
        <taxon>Metazoa</taxon>
        <taxon>Ecdysozoa</taxon>
        <taxon>Arthropoda</taxon>
        <taxon>Hexapoda</taxon>
        <taxon>Insecta</taxon>
        <taxon>Pterygota</taxon>
        <taxon>Neoptera</taxon>
        <taxon>Polyneoptera</taxon>
        <taxon>Phasmatodea</taxon>
        <taxon>Verophasmatodea</taxon>
        <taxon>Anareolatae</taxon>
        <taxon>Phasmatidae</taxon>
        <taxon>Eurycanthinae</taxon>
        <taxon>Dryococelus</taxon>
    </lineage>
</organism>
<proteinExistence type="predicted"/>